<comment type="caution">
    <text evidence="4">The sequence shown here is derived from an EMBL/GenBank/DDBJ whole genome shotgun (WGS) entry which is preliminary data.</text>
</comment>
<gene>
    <name evidence="4" type="ORF">C7P63_04685</name>
</gene>
<evidence type="ECO:0000313" key="4">
    <source>
        <dbReference type="EMBL" id="RST90375.1"/>
    </source>
</evidence>
<dbReference type="PANTHER" id="PTHR36435:SF6">
    <property type="entry name" value="ABORTIVE INFECTION PROTEIN"/>
    <property type="match status" value="1"/>
</dbReference>
<dbReference type="GO" id="GO:0006508">
    <property type="term" value="P:proteolysis"/>
    <property type="evidence" value="ECO:0007669"/>
    <property type="project" value="UniProtKB-KW"/>
</dbReference>
<accession>A0A3R9ZY31</accession>
<feature type="domain" description="CAAX prenyl protease 2/Lysostaphin resistance protein A-like" evidence="3">
    <location>
        <begin position="118"/>
        <end position="204"/>
    </location>
</feature>
<evidence type="ECO:0000256" key="2">
    <source>
        <dbReference type="SAM" id="Phobius"/>
    </source>
</evidence>
<feature type="transmembrane region" description="Helical" evidence="2">
    <location>
        <begin position="191"/>
        <end position="213"/>
    </location>
</feature>
<comment type="similarity">
    <text evidence="1">Belongs to the UPF0177 family.</text>
</comment>
<keyword evidence="4" id="KW-0645">Protease</keyword>
<evidence type="ECO:0000256" key="1">
    <source>
        <dbReference type="ARBA" id="ARBA00009067"/>
    </source>
</evidence>
<dbReference type="EMBL" id="PXZH01000001">
    <property type="protein sequence ID" value="RST90375.1"/>
    <property type="molecule type" value="Genomic_DNA"/>
</dbReference>
<proteinExistence type="inferred from homology"/>
<keyword evidence="2" id="KW-0812">Transmembrane</keyword>
<dbReference type="OrthoDB" id="2194912at2"/>
<dbReference type="Pfam" id="PF02517">
    <property type="entry name" value="Rce1-like"/>
    <property type="match status" value="1"/>
</dbReference>
<keyword evidence="4" id="KW-0378">Hydrolase</keyword>
<feature type="transmembrane region" description="Helical" evidence="2">
    <location>
        <begin position="152"/>
        <end position="185"/>
    </location>
</feature>
<organism evidence="4 5">
    <name type="scientific">Vagococcus humatus</name>
    <dbReference type="NCBI Taxonomy" id="1889241"/>
    <lineage>
        <taxon>Bacteria</taxon>
        <taxon>Bacillati</taxon>
        <taxon>Bacillota</taxon>
        <taxon>Bacilli</taxon>
        <taxon>Lactobacillales</taxon>
        <taxon>Enterococcaceae</taxon>
        <taxon>Vagococcus</taxon>
    </lineage>
</organism>
<feature type="transmembrane region" description="Helical" evidence="2">
    <location>
        <begin position="33"/>
        <end position="52"/>
    </location>
</feature>
<protein>
    <submittedName>
        <fullName evidence="4">CPBP family intramembrane metalloprotease</fullName>
    </submittedName>
</protein>
<keyword evidence="2" id="KW-0472">Membrane</keyword>
<dbReference type="GO" id="GO:0008237">
    <property type="term" value="F:metallopeptidase activity"/>
    <property type="evidence" value="ECO:0007669"/>
    <property type="project" value="UniProtKB-KW"/>
</dbReference>
<name>A0A3R9ZY31_9ENTE</name>
<dbReference type="InterPro" id="IPR003675">
    <property type="entry name" value="Rce1/LyrA-like_dom"/>
</dbReference>
<keyword evidence="2" id="KW-1133">Transmembrane helix</keyword>
<evidence type="ECO:0000259" key="3">
    <source>
        <dbReference type="Pfam" id="PF02517"/>
    </source>
</evidence>
<keyword evidence="4" id="KW-0482">Metalloprotease</keyword>
<feature type="transmembrane region" description="Helical" evidence="2">
    <location>
        <begin position="7"/>
        <end position="27"/>
    </location>
</feature>
<dbReference type="GO" id="GO:0080120">
    <property type="term" value="P:CAAX-box protein maturation"/>
    <property type="evidence" value="ECO:0007669"/>
    <property type="project" value="UniProtKB-ARBA"/>
</dbReference>
<dbReference type="InterPro" id="IPR052710">
    <property type="entry name" value="CAAX_protease"/>
</dbReference>
<feature type="transmembrane region" description="Helical" evidence="2">
    <location>
        <begin position="114"/>
        <end position="132"/>
    </location>
</feature>
<dbReference type="PANTHER" id="PTHR36435">
    <property type="entry name" value="SLR1288 PROTEIN"/>
    <property type="match status" value="1"/>
</dbReference>
<dbReference type="AlphaFoldDB" id="A0A3R9ZY31"/>
<dbReference type="RefSeq" id="WP_125942988.1">
    <property type="nucleotide sequence ID" value="NZ_PXZH01000001.1"/>
</dbReference>
<reference evidence="4 5" key="1">
    <citation type="submission" date="2018-03" db="EMBL/GenBank/DDBJ databases">
        <authorList>
            <person name="Gulvik C.A."/>
        </authorList>
    </citation>
    <scope>NUCLEOTIDE SEQUENCE [LARGE SCALE GENOMIC DNA]</scope>
    <source>
        <strain evidence="4 5">JCM 31581</strain>
    </source>
</reference>
<feature type="transmembrane region" description="Helical" evidence="2">
    <location>
        <begin position="73"/>
        <end position="94"/>
    </location>
</feature>
<dbReference type="GO" id="GO:0004175">
    <property type="term" value="F:endopeptidase activity"/>
    <property type="evidence" value="ECO:0007669"/>
    <property type="project" value="UniProtKB-ARBA"/>
</dbReference>
<sequence length="214" mass="23903">MTLAQNFKYTLIAYLIAFLSPSLVIFFSKDPKVLIQANTIIYILGAVALIFINTRLTEKPLVERRKNSSWVQIISWGVIGIFITIFSQGVANLIEQSLLGTEAASANTQHIVTLAKQYPLFLLAVSVGGPIMEELVFRRAFIGWLDKYTNVWFAAVLSACLFAVAHMDGHFLVYFTMGIVLFALYEHTGSIWTSSIAHCAMNLLVVLTQMFFVP</sequence>
<keyword evidence="5" id="KW-1185">Reference proteome</keyword>
<dbReference type="Proteomes" id="UP000277864">
    <property type="component" value="Unassembled WGS sequence"/>
</dbReference>
<evidence type="ECO:0000313" key="5">
    <source>
        <dbReference type="Proteomes" id="UP000277864"/>
    </source>
</evidence>